<dbReference type="InterPro" id="IPR008266">
    <property type="entry name" value="Tyr_kinase_AS"/>
</dbReference>
<dbReference type="EMBL" id="MU591762">
    <property type="protein sequence ID" value="KAI5607471.1"/>
    <property type="molecule type" value="Genomic_DNA"/>
</dbReference>
<evidence type="ECO:0000256" key="9">
    <source>
        <dbReference type="ARBA" id="ARBA00023137"/>
    </source>
</evidence>
<dbReference type="GO" id="GO:0005524">
    <property type="term" value="F:ATP binding"/>
    <property type="evidence" value="ECO:0007669"/>
    <property type="project" value="UniProtKB-UniRule"/>
</dbReference>
<dbReference type="SUPFAM" id="SSF56112">
    <property type="entry name" value="Protein kinase-like (PK-like)"/>
    <property type="match status" value="1"/>
</dbReference>
<keyword evidence="6 14" id="KW-0547">Nucleotide-binding</keyword>
<dbReference type="PANTHER" id="PTHR24418">
    <property type="entry name" value="TYROSINE-PROTEIN KINASE"/>
    <property type="match status" value="1"/>
</dbReference>
<gene>
    <name evidence="16" type="ORF">C0J50_1782</name>
</gene>
<name>A0AAD5A0B3_SILAS</name>
<comment type="catalytic activity">
    <reaction evidence="11">
        <text>L-tyrosyl-[protein] + ATP = O-phospho-L-tyrosyl-[protein] + ADP + H(+)</text>
        <dbReference type="Rhea" id="RHEA:10596"/>
        <dbReference type="Rhea" id="RHEA-COMP:10136"/>
        <dbReference type="Rhea" id="RHEA-COMP:20101"/>
        <dbReference type="ChEBI" id="CHEBI:15378"/>
        <dbReference type="ChEBI" id="CHEBI:30616"/>
        <dbReference type="ChEBI" id="CHEBI:46858"/>
        <dbReference type="ChEBI" id="CHEBI:61978"/>
        <dbReference type="ChEBI" id="CHEBI:456216"/>
        <dbReference type="EC" id="2.7.10.2"/>
    </reaction>
</comment>
<feature type="binding site" evidence="13">
    <location>
        <position position="210"/>
    </location>
    <ligand>
        <name>Mg(2+)</name>
        <dbReference type="ChEBI" id="CHEBI:18420"/>
    </ligand>
</feature>
<evidence type="ECO:0000256" key="1">
    <source>
        <dbReference type="ARBA" id="ARBA00011903"/>
    </source>
</evidence>
<evidence type="ECO:0000256" key="12">
    <source>
        <dbReference type="PIRSR" id="PIRSR000615-1"/>
    </source>
</evidence>
<dbReference type="Gene3D" id="3.30.200.20">
    <property type="entry name" value="Phosphorylase Kinase, domain 1"/>
    <property type="match status" value="2"/>
</dbReference>
<dbReference type="SMART" id="SM00219">
    <property type="entry name" value="TyrKc"/>
    <property type="match status" value="1"/>
</dbReference>
<keyword evidence="9" id="KW-0829">Tyrosine-protein kinase</keyword>
<dbReference type="InterPro" id="IPR020635">
    <property type="entry name" value="Tyr_kinase_cat_dom"/>
</dbReference>
<evidence type="ECO:0000256" key="10">
    <source>
        <dbReference type="ARBA" id="ARBA00023288"/>
    </source>
</evidence>
<feature type="domain" description="Protein kinase" evidence="15">
    <location>
        <begin position="40"/>
        <end position="326"/>
    </location>
</feature>
<dbReference type="PROSITE" id="PS50011">
    <property type="entry name" value="PROTEIN_KINASE_DOM"/>
    <property type="match status" value="1"/>
</dbReference>
<dbReference type="Gene3D" id="1.10.510.10">
    <property type="entry name" value="Transferase(Phosphotransferase) domain 1"/>
    <property type="match status" value="1"/>
</dbReference>
<dbReference type="InterPro" id="IPR000719">
    <property type="entry name" value="Prot_kinase_dom"/>
</dbReference>
<accession>A0AAD5A0B3</accession>
<dbReference type="Proteomes" id="UP001205998">
    <property type="component" value="Unassembled WGS sequence"/>
</dbReference>
<evidence type="ECO:0000256" key="7">
    <source>
        <dbReference type="ARBA" id="ARBA00022777"/>
    </source>
</evidence>
<dbReference type="InterPro" id="IPR001245">
    <property type="entry name" value="Ser-Thr/Tyr_kinase_cat_dom"/>
</dbReference>
<dbReference type="GO" id="GO:0046872">
    <property type="term" value="F:metal ion binding"/>
    <property type="evidence" value="ECO:0007669"/>
    <property type="project" value="UniProtKB-KW"/>
</dbReference>
<keyword evidence="17" id="KW-1185">Reference proteome</keyword>
<keyword evidence="5" id="KW-0519">Myristate</keyword>
<reference evidence="16" key="1">
    <citation type="submission" date="2018-07" db="EMBL/GenBank/DDBJ databases">
        <title>Comparative genomics of catfishes provides insights into carnivory and benthic adaptation.</title>
        <authorList>
            <person name="Zhang Y."/>
            <person name="Wang D."/>
            <person name="Peng Z."/>
            <person name="Zheng S."/>
            <person name="Shao F."/>
            <person name="Tao W."/>
        </authorList>
    </citation>
    <scope>NUCLEOTIDE SEQUENCE</scope>
    <source>
        <strain evidence="16">Chongqing</strain>
    </source>
</reference>
<dbReference type="InterPro" id="IPR050198">
    <property type="entry name" value="Non-receptor_tyrosine_kinases"/>
</dbReference>
<feature type="active site" description="Proton acceptor" evidence="12">
    <location>
        <position position="192"/>
    </location>
</feature>
<dbReference type="PRINTS" id="PR00109">
    <property type="entry name" value="TYRKINASE"/>
</dbReference>
<dbReference type="InterPro" id="IPR017441">
    <property type="entry name" value="Protein_kinase_ATP_BS"/>
</dbReference>
<keyword evidence="13" id="KW-0479">Metal-binding</keyword>
<keyword evidence="13" id="KW-0460">Magnesium</keyword>
<evidence type="ECO:0000256" key="14">
    <source>
        <dbReference type="PROSITE-ProRule" id="PRU10141"/>
    </source>
</evidence>
<keyword evidence="7 16" id="KW-0418">Kinase</keyword>
<evidence type="ECO:0000256" key="8">
    <source>
        <dbReference type="ARBA" id="ARBA00022840"/>
    </source>
</evidence>
<feature type="non-terminal residue" evidence="16">
    <location>
        <position position="1"/>
    </location>
</feature>
<evidence type="ECO:0000313" key="17">
    <source>
        <dbReference type="Proteomes" id="UP001205998"/>
    </source>
</evidence>
<dbReference type="PROSITE" id="PS00107">
    <property type="entry name" value="PROTEIN_KINASE_ATP"/>
    <property type="match status" value="1"/>
</dbReference>
<dbReference type="EC" id="2.7.10.2" evidence="1"/>
<proteinExistence type="predicted"/>
<protein>
    <recommendedName>
        <fullName evidence="1">non-specific protein-tyrosine kinase</fullName>
        <ecNumber evidence="1">2.7.10.2</ecNumber>
    </recommendedName>
</protein>
<dbReference type="PROSITE" id="PS00109">
    <property type="entry name" value="PROTEIN_KINASE_TYR"/>
    <property type="match status" value="1"/>
</dbReference>
<evidence type="ECO:0000256" key="4">
    <source>
        <dbReference type="ARBA" id="ARBA00022679"/>
    </source>
</evidence>
<feature type="binding site" evidence="13">
    <location>
        <position position="197"/>
    </location>
    <ligand>
        <name>Mg(2+)</name>
        <dbReference type="ChEBI" id="CHEBI:18420"/>
    </ligand>
</feature>
<sequence>SERAAGLCFRLVASCHKGMPRLNDLSIKTKDVWEIVRESLQLIKRLGNGQFGEVWMETVGLTHDTWEISRKTLQLNVKLGAGCFADVWCGTWNGNTKVAVKTLKPGTMSPESFLEEAQIMKNLRHDKLVQLYAVVSEEPIYIVTEYMSKGSLLEFLKDGEGRALKLPNLVDMAAQVSGGMAYIERMNYIHRDLRAANILVGENQVCKIADFGLARLIEDNEYTARQGAKFPIKWTAPEAALYGKFTIKSDVWSFGILLTELVTKGRVPYPGMNNREVLEQVERGYRMQCPQDCPVSLYELMLQCWKQNAEERHTFEYLQAFLEDYFTATEPQYQPGDNL</sequence>
<dbReference type="FunFam" id="1.10.510.10:FF:000553">
    <property type="entry name" value="Tyrosine-protein kinase"/>
    <property type="match status" value="1"/>
</dbReference>
<dbReference type="InterPro" id="IPR011009">
    <property type="entry name" value="Kinase-like_dom_sf"/>
</dbReference>
<evidence type="ECO:0000259" key="15">
    <source>
        <dbReference type="PROSITE" id="PS50011"/>
    </source>
</evidence>
<dbReference type="PIRSF" id="PIRSF000615">
    <property type="entry name" value="TyrPK_CSF1-R"/>
    <property type="match status" value="1"/>
</dbReference>
<organism evidence="16 17">
    <name type="scientific">Silurus asotus</name>
    <name type="common">Amur catfish</name>
    <name type="synonym">Parasilurus asotus</name>
    <dbReference type="NCBI Taxonomy" id="30991"/>
    <lineage>
        <taxon>Eukaryota</taxon>
        <taxon>Metazoa</taxon>
        <taxon>Chordata</taxon>
        <taxon>Craniata</taxon>
        <taxon>Vertebrata</taxon>
        <taxon>Euteleostomi</taxon>
        <taxon>Actinopterygii</taxon>
        <taxon>Neopterygii</taxon>
        <taxon>Teleostei</taxon>
        <taxon>Ostariophysi</taxon>
        <taxon>Siluriformes</taxon>
        <taxon>Siluridae</taxon>
        <taxon>Silurus</taxon>
    </lineage>
</organism>
<keyword evidence="4" id="KW-0808">Transferase</keyword>
<evidence type="ECO:0000256" key="11">
    <source>
        <dbReference type="ARBA" id="ARBA00051245"/>
    </source>
</evidence>
<keyword evidence="10" id="KW-0449">Lipoprotein</keyword>
<dbReference type="AlphaFoldDB" id="A0AAD5A0B3"/>
<dbReference type="Pfam" id="PF07714">
    <property type="entry name" value="PK_Tyr_Ser-Thr"/>
    <property type="match status" value="1"/>
</dbReference>
<keyword evidence="3" id="KW-0597">Phosphoprotein</keyword>
<evidence type="ECO:0000256" key="5">
    <source>
        <dbReference type="ARBA" id="ARBA00022707"/>
    </source>
</evidence>
<evidence type="ECO:0000256" key="6">
    <source>
        <dbReference type="ARBA" id="ARBA00022741"/>
    </source>
</evidence>
<feature type="binding site" evidence="14">
    <location>
        <position position="101"/>
    </location>
    <ligand>
        <name>ATP</name>
        <dbReference type="ChEBI" id="CHEBI:30616"/>
    </ligand>
</feature>
<evidence type="ECO:0000256" key="3">
    <source>
        <dbReference type="ARBA" id="ARBA00022553"/>
    </source>
</evidence>
<evidence type="ECO:0000256" key="2">
    <source>
        <dbReference type="ARBA" id="ARBA00022443"/>
    </source>
</evidence>
<keyword evidence="8 14" id="KW-0067">ATP-binding</keyword>
<dbReference type="GO" id="GO:0004715">
    <property type="term" value="F:non-membrane spanning protein tyrosine kinase activity"/>
    <property type="evidence" value="ECO:0007669"/>
    <property type="project" value="UniProtKB-EC"/>
</dbReference>
<comment type="caution">
    <text evidence="16">The sequence shown here is derived from an EMBL/GenBank/DDBJ whole genome shotgun (WGS) entry which is preliminary data.</text>
</comment>
<dbReference type="FunFam" id="3.30.200.20:FF:000016">
    <property type="entry name" value="Tyrosine-protein kinase"/>
    <property type="match status" value="1"/>
</dbReference>
<evidence type="ECO:0000256" key="13">
    <source>
        <dbReference type="PIRSR" id="PIRSR000615-3"/>
    </source>
</evidence>
<keyword evidence="2" id="KW-0728">SH3 domain</keyword>
<evidence type="ECO:0000313" key="16">
    <source>
        <dbReference type="EMBL" id="KAI5607471.1"/>
    </source>
</evidence>